<keyword evidence="9" id="KW-1185">Reference proteome</keyword>
<evidence type="ECO:0000256" key="2">
    <source>
        <dbReference type="ARBA" id="ARBA00022723"/>
    </source>
</evidence>
<gene>
    <name evidence="8" type="ORF">ERUC_LOCUS11651</name>
</gene>
<keyword evidence="4" id="KW-0862">Zinc</keyword>
<comment type="similarity">
    <text evidence="1">Belongs to the replication factor A protein 1 family.</text>
</comment>
<evidence type="ECO:0000256" key="3">
    <source>
        <dbReference type="ARBA" id="ARBA00022771"/>
    </source>
</evidence>
<keyword evidence="6" id="KW-0732">Signal</keyword>
<evidence type="ECO:0000256" key="5">
    <source>
        <dbReference type="ARBA" id="ARBA00023125"/>
    </source>
</evidence>
<dbReference type="PANTHER" id="PTHR47165">
    <property type="entry name" value="OS03G0429900 PROTEIN"/>
    <property type="match status" value="1"/>
</dbReference>
<name>A0ABC8JII0_ERUVS</name>
<evidence type="ECO:0000256" key="6">
    <source>
        <dbReference type="SAM" id="SignalP"/>
    </source>
</evidence>
<keyword evidence="2" id="KW-0479">Metal-binding</keyword>
<feature type="domain" description="Replication factor A C-terminal" evidence="7">
    <location>
        <begin position="57"/>
        <end position="183"/>
    </location>
</feature>
<evidence type="ECO:0000313" key="9">
    <source>
        <dbReference type="Proteomes" id="UP001642260"/>
    </source>
</evidence>
<dbReference type="GO" id="GO:0008270">
    <property type="term" value="F:zinc ion binding"/>
    <property type="evidence" value="ECO:0007669"/>
    <property type="project" value="UniProtKB-KW"/>
</dbReference>
<dbReference type="InterPro" id="IPR047192">
    <property type="entry name" value="Euk_RPA1_DBD_C"/>
</dbReference>
<dbReference type="SUPFAM" id="SSF50249">
    <property type="entry name" value="Nucleic acid-binding proteins"/>
    <property type="match status" value="1"/>
</dbReference>
<dbReference type="PANTHER" id="PTHR47165:SF4">
    <property type="entry name" value="OS03G0429900 PROTEIN"/>
    <property type="match status" value="1"/>
</dbReference>
<dbReference type="EMBL" id="CAKOAT010110710">
    <property type="protein sequence ID" value="CAH8329587.1"/>
    <property type="molecule type" value="Genomic_DNA"/>
</dbReference>
<evidence type="ECO:0000313" key="8">
    <source>
        <dbReference type="EMBL" id="CAH8329587.1"/>
    </source>
</evidence>
<feature type="signal peptide" evidence="6">
    <location>
        <begin position="1"/>
        <end position="16"/>
    </location>
</feature>
<dbReference type="GO" id="GO:0003677">
    <property type="term" value="F:DNA binding"/>
    <property type="evidence" value="ECO:0007669"/>
    <property type="project" value="UniProtKB-KW"/>
</dbReference>
<evidence type="ECO:0000256" key="4">
    <source>
        <dbReference type="ARBA" id="ARBA00022833"/>
    </source>
</evidence>
<dbReference type="Proteomes" id="UP001642260">
    <property type="component" value="Unassembled WGS sequence"/>
</dbReference>
<sequence length="264" mass="28712">MLYLTLFFLYMYRLVARDNGLPPAAPLLRGYAKVEPITIAELNSFIMTSPSRVIDFICTGQVTHIDVEKGWCYVACSVCAKKLERIVSSFTCRECDTSHAVGSLRYRVEMSISDNSGEGVFVCFDGVMSKLLSLKAADVAQMLAADDVNPEETQLPEIIGDMAGKIYTFQVRVSAYNFTPNHKTFTITRIISEGERVPQPDFCNNGGNNGEGDNNTGGEVGPVNVEIGASTSKTDPHVAGTYTDDAPEQLGSSSLEVVKKARIA</sequence>
<accession>A0ABC8JII0</accession>
<organism evidence="8 9">
    <name type="scientific">Eruca vesicaria subsp. sativa</name>
    <name type="common">Garden rocket</name>
    <name type="synonym">Eruca sativa</name>
    <dbReference type="NCBI Taxonomy" id="29727"/>
    <lineage>
        <taxon>Eukaryota</taxon>
        <taxon>Viridiplantae</taxon>
        <taxon>Streptophyta</taxon>
        <taxon>Embryophyta</taxon>
        <taxon>Tracheophyta</taxon>
        <taxon>Spermatophyta</taxon>
        <taxon>Magnoliopsida</taxon>
        <taxon>eudicotyledons</taxon>
        <taxon>Gunneridae</taxon>
        <taxon>Pentapetalae</taxon>
        <taxon>rosids</taxon>
        <taxon>malvids</taxon>
        <taxon>Brassicales</taxon>
        <taxon>Brassicaceae</taxon>
        <taxon>Brassiceae</taxon>
        <taxon>Eruca</taxon>
    </lineage>
</organism>
<keyword evidence="5" id="KW-0238">DNA-binding</keyword>
<dbReference type="CDD" id="cd04476">
    <property type="entry name" value="RPA1_DBD_C"/>
    <property type="match status" value="1"/>
</dbReference>
<dbReference type="AlphaFoldDB" id="A0ABC8JII0"/>
<dbReference type="Pfam" id="PF08646">
    <property type="entry name" value="Rep_fac-A_C"/>
    <property type="match status" value="1"/>
</dbReference>
<reference evidence="8 9" key="1">
    <citation type="submission" date="2022-03" db="EMBL/GenBank/DDBJ databases">
        <authorList>
            <person name="Macdonald S."/>
            <person name="Ahmed S."/>
            <person name="Newling K."/>
        </authorList>
    </citation>
    <scope>NUCLEOTIDE SEQUENCE [LARGE SCALE GENOMIC DNA]</scope>
</reference>
<dbReference type="InterPro" id="IPR013955">
    <property type="entry name" value="Rep_factor-A_C"/>
</dbReference>
<comment type="caution">
    <text evidence="8">The sequence shown here is derived from an EMBL/GenBank/DDBJ whole genome shotgun (WGS) entry which is preliminary data.</text>
</comment>
<evidence type="ECO:0000256" key="1">
    <source>
        <dbReference type="ARBA" id="ARBA00005690"/>
    </source>
</evidence>
<feature type="chain" id="PRO_5044788308" description="Replication factor A C-terminal domain-containing protein" evidence="6">
    <location>
        <begin position="17"/>
        <end position="264"/>
    </location>
</feature>
<dbReference type="Gene3D" id="2.40.50.140">
    <property type="entry name" value="Nucleic acid-binding proteins"/>
    <property type="match status" value="1"/>
</dbReference>
<keyword evidence="3" id="KW-0863">Zinc-finger</keyword>
<proteinExistence type="inferred from homology"/>
<dbReference type="InterPro" id="IPR012340">
    <property type="entry name" value="NA-bd_OB-fold"/>
</dbReference>
<evidence type="ECO:0000259" key="7">
    <source>
        <dbReference type="Pfam" id="PF08646"/>
    </source>
</evidence>
<protein>
    <recommendedName>
        <fullName evidence="7">Replication factor A C-terminal domain-containing protein</fullName>
    </recommendedName>
</protein>